<dbReference type="Proteomes" id="UP000031668">
    <property type="component" value="Unassembled WGS sequence"/>
</dbReference>
<name>A0A0C2JEP7_THEKT</name>
<evidence type="ECO:0000313" key="2">
    <source>
        <dbReference type="Proteomes" id="UP000031668"/>
    </source>
</evidence>
<accession>A0A0C2JEP7</accession>
<dbReference type="AlphaFoldDB" id="A0A0C2JEP7"/>
<gene>
    <name evidence="1" type="ORF">RF11_07325</name>
</gene>
<sequence length="275" mass="31494">MDVFNSLWDHLKKKLDHRLIVTFEKVLSTSQIHELGVVLMLVLSCYYSEMTHLNLDQVTMICHATNFINIGFKIHDLSTDSSSNPEPVKNFKKLIVICGDLFFSIACRIVSDIGIPSVVGVFSHIIGQTSSLLVESKRSKEQKTEMEGYRQFIKKRYADIVTLSLSACLRVFNEGDMDINDEVKNFIIYSINCSCLSHAVSQMKDRTRVQGIVPLIDVYHSYPDSTLPGFIISDCQIFFDYYKYKLLKHVKLNIPNTESLVHVYLNDLDPRNLKI</sequence>
<reference evidence="1 2" key="1">
    <citation type="journal article" date="2014" name="Genome Biol. Evol.">
        <title>The genome of the myxosporean Thelohanellus kitauei shows adaptations to nutrient acquisition within its fish host.</title>
        <authorList>
            <person name="Yang Y."/>
            <person name="Xiong J."/>
            <person name="Zhou Z."/>
            <person name="Huo F."/>
            <person name="Miao W."/>
            <person name="Ran C."/>
            <person name="Liu Y."/>
            <person name="Zhang J."/>
            <person name="Feng J."/>
            <person name="Wang M."/>
            <person name="Wang M."/>
            <person name="Wang L."/>
            <person name="Yao B."/>
        </authorList>
    </citation>
    <scope>NUCLEOTIDE SEQUENCE [LARGE SCALE GENOMIC DNA]</scope>
    <source>
        <strain evidence="1">Wuqing</strain>
    </source>
</reference>
<comment type="caution">
    <text evidence="1">The sequence shown here is derived from an EMBL/GenBank/DDBJ whole genome shotgun (WGS) entry which is preliminary data.</text>
</comment>
<evidence type="ECO:0000313" key="1">
    <source>
        <dbReference type="EMBL" id="KII67698.1"/>
    </source>
</evidence>
<protein>
    <submittedName>
        <fullName evidence="1">Uncharacterized protein</fullName>
    </submittedName>
</protein>
<keyword evidence="2" id="KW-1185">Reference proteome</keyword>
<proteinExistence type="predicted"/>
<dbReference type="EMBL" id="JWZT01003122">
    <property type="protein sequence ID" value="KII67698.1"/>
    <property type="molecule type" value="Genomic_DNA"/>
</dbReference>
<organism evidence="1 2">
    <name type="scientific">Thelohanellus kitauei</name>
    <name type="common">Myxosporean</name>
    <dbReference type="NCBI Taxonomy" id="669202"/>
    <lineage>
        <taxon>Eukaryota</taxon>
        <taxon>Metazoa</taxon>
        <taxon>Cnidaria</taxon>
        <taxon>Myxozoa</taxon>
        <taxon>Myxosporea</taxon>
        <taxon>Bivalvulida</taxon>
        <taxon>Platysporina</taxon>
        <taxon>Myxobolidae</taxon>
        <taxon>Thelohanellus</taxon>
    </lineage>
</organism>